<dbReference type="PIRSF" id="PIRSF026631">
    <property type="entry name" value="UCP026631"/>
    <property type="match status" value="1"/>
</dbReference>
<dbReference type="STRING" id="1161099.SAMN05444817_105110"/>
<sequence length="463" mass="50428">MTSPNAFAYRRVHRLTPFLRAWAIAAALATLLVFNFTTTLLEGLQRSTGESWSRVEMAQVLGVIVVVIVLALALSQLWWSRIGFRLGDDEVELRSGLITTKVRATRYNRIQAVDVIEPFAPRLFGLAAVRVEAAGGSDSAIEIGYVARTEAEDLRRELLGRIAAQGPDAEMSPAEAAEAAAEPSGADSNTTPAAPALIPPIPVARSLAGAALRLSTVFTVGMSLLPVLTEVTFAVVVPVLVGFIPQIWQQIDQSWRYTATLDGEVVHLSYGLANRRSQAVPLDRVHAIRVSQPMLWRPFGWWAVAVNIAGYGSESNKQSGTSRLLPVGSYDQAIALVTAISPLTPEHVTTPKWDLCSPKRARIPSPIDASRQALSIHPAPDQSTWATTGHGLLSRRREFIDVSHIQEITYRQGPVQRMMDLAHVRFDLVPGPVKMTARDLDTADAWAVVAELSARELPPLDQP</sequence>
<organism evidence="4 5">
    <name type="scientific">Corynebacterium appendicis CIP 107643</name>
    <dbReference type="NCBI Taxonomy" id="1161099"/>
    <lineage>
        <taxon>Bacteria</taxon>
        <taxon>Bacillati</taxon>
        <taxon>Actinomycetota</taxon>
        <taxon>Actinomycetes</taxon>
        <taxon>Mycobacteriales</taxon>
        <taxon>Corynebacteriaceae</taxon>
        <taxon>Corynebacterium</taxon>
    </lineage>
</organism>
<dbReference type="Proteomes" id="UP000186292">
    <property type="component" value="Unassembled WGS sequence"/>
</dbReference>
<evidence type="ECO:0000256" key="1">
    <source>
        <dbReference type="SAM" id="MobiDB-lite"/>
    </source>
</evidence>
<keyword evidence="2" id="KW-1133">Transmembrane helix</keyword>
<feature type="compositionally biased region" description="Low complexity" evidence="1">
    <location>
        <begin position="167"/>
        <end position="193"/>
    </location>
</feature>
<keyword evidence="2" id="KW-0812">Transmembrane</keyword>
<feature type="transmembrane region" description="Helical" evidence="2">
    <location>
        <begin position="60"/>
        <end position="79"/>
    </location>
</feature>
<dbReference type="RefSeq" id="WP_076599190.1">
    <property type="nucleotide sequence ID" value="NZ_CP046976.1"/>
</dbReference>
<accession>A0A1N7JB16</accession>
<feature type="domain" description="YdbS-like PH" evidence="3">
    <location>
        <begin position="79"/>
        <end position="157"/>
    </location>
</feature>
<feature type="domain" description="YdbS-like PH" evidence="3">
    <location>
        <begin position="258"/>
        <end position="313"/>
    </location>
</feature>
<keyword evidence="5" id="KW-1185">Reference proteome</keyword>
<evidence type="ECO:0000313" key="4">
    <source>
        <dbReference type="EMBL" id="SIS46592.1"/>
    </source>
</evidence>
<dbReference type="EMBL" id="FTOF01000005">
    <property type="protein sequence ID" value="SIS46592.1"/>
    <property type="molecule type" value="Genomic_DNA"/>
</dbReference>
<dbReference type="PANTHER" id="PTHR34473:SF2">
    <property type="entry name" value="UPF0699 TRANSMEMBRANE PROTEIN YDBT"/>
    <property type="match status" value="1"/>
</dbReference>
<feature type="transmembrane region" description="Helical" evidence="2">
    <location>
        <begin position="21"/>
        <end position="40"/>
    </location>
</feature>
<evidence type="ECO:0000313" key="5">
    <source>
        <dbReference type="Proteomes" id="UP000186292"/>
    </source>
</evidence>
<gene>
    <name evidence="4" type="ORF">SAMN05444817_105110</name>
</gene>
<keyword evidence="2" id="KW-0472">Membrane</keyword>
<name>A0A1N7JB16_9CORY</name>
<protein>
    <submittedName>
        <fullName evidence="4">Putative membrane protein</fullName>
    </submittedName>
</protein>
<feature type="region of interest" description="Disordered" evidence="1">
    <location>
        <begin position="166"/>
        <end position="193"/>
    </location>
</feature>
<proteinExistence type="predicted"/>
<dbReference type="InterPro" id="IPR014529">
    <property type="entry name" value="UCP026631"/>
</dbReference>
<dbReference type="InterPro" id="IPR005182">
    <property type="entry name" value="YdbS-like_PH"/>
</dbReference>
<dbReference type="OrthoDB" id="3190163at2"/>
<reference evidence="5" key="1">
    <citation type="submission" date="2017-01" db="EMBL/GenBank/DDBJ databases">
        <authorList>
            <person name="Varghese N."/>
            <person name="Submissions S."/>
        </authorList>
    </citation>
    <scope>NUCLEOTIDE SEQUENCE [LARGE SCALE GENOMIC DNA]</scope>
    <source>
        <strain evidence="5">DSM 44531</strain>
    </source>
</reference>
<feature type="domain" description="YdbS-like PH" evidence="3">
    <location>
        <begin position="390"/>
        <end position="444"/>
    </location>
</feature>
<dbReference type="PANTHER" id="PTHR34473">
    <property type="entry name" value="UPF0699 TRANSMEMBRANE PROTEIN YDBS"/>
    <property type="match status" value="1"/>
</dbReference>
<dbReference type="Pfam" id="PF03703">
    <property type="entry name" value="bPH_2"/>
    <property type="match status" value="3"/>
</dbReference>
<evidence type="ECO:0000256" key="2">
    <source>
        <dbReference type="SAM" id="Phobius"/>
    </source>
</evidence>
<dbReference type="AlphaFoldDB" id="A0A1N7JB16"/>
<evidence type="ECO:0000259" key="3">
    <source>
        <dbReference type="Pfam" id="PF03703"/>
    </source>
</evidence>